<keyword evidence="5 9" id="KW-0812">Transmembrane</keyword>
<evidence type="ECO:0000256" key="3">
    <source>
        <dbReference type="ARBA" id="ARBA00022475"/>
    </source>
</evidence>
<evidence type="ECO:0000259" key="10">
    <source>
        <dbReference type="Pfam" id="PF04290"/>
    </source>
</evidence>
<protein>
    <recommendedName>
        <fullName evidence="10">Tripartite ATP-independent periplasmic transporters DctQ component domain-containing protein</fullName>
    </recommendedName>
</protein>
<feature type="transmembrane region" description="Helical" evidence="9">
    <location>
        <begin position="87"/>
        <end position="107"/>
    </location>
</feature>
<feature type="compositionally biased region" description="Basic and acidic residues" evidence="8">
    <location>
        <begin position="160"/>
        <end position="174"/>
    </location>
</feature>
<proteinExistence type="predicted"/>
<dbReference type="InterPro" id="IPR055348">
    <property type="entry name" value="DctQ"/>
</dbReference>
<dbReference type="InterPro" id="IPR007387">
    <property type="entry name" value="TRAP_DctQ"/>
</dbReference>
<evidence type="ECO:0000256" key="2">
    <source>
        <dbReference type="ARBA" id="ARBA00022448"/>
    </source>
</evidence>
<keyword evidence="4" id="KW-0997">Cell inner membrane</keyword>
<dbReference type="GO" id="GO:0015740">
    <property type="term" value="P:C4-dicarboxylate transport"/>
    <property type="evidence" value="ECO:0007669"/>
    <property type="project" value="TreeGrafter"/>
</dbReference>
<evidence type="ECO:0000256" key="7">
    <source>
        <dbReference type="ARBA" id="ARBA00023136"/>
    </source>
</evidence>
<reference evidence="11" key="1">
    <citation type="submission" date="2018-05" db="EMBL/GenBank/DDBJ databases">
        <authorList>
            <person name="Lanie J.A."/>
            <person name="Ng W.-L."/>
            <person name="Kazmierczak K.M."/>
            <person name="Andrzejewski T.M."/>
            <person name="Davidsen T.M."/>
            <person name="Wayne K.J."/>
            <person name="Tettelin H."/>
            <person name="Glass J.I."/>
            <person name="Rusch D."/>
            <person name="Podicherti R."/>
            <person name="Tsui H.-C.T."/>
            <person name="Winkler M.E."/>
        </authorList>
    </citation>
    <scope>NUCLEOTIDE SEQUENCE</scope>
</reference>
<dbReference type="PANTHER" id="PTHR35011">
    <property type="entry name" value="2,3-DIKETO-L-GULONATE TRAP TRANSPORTER SMALL PERMEASE PROTEIN YIAM"/>
    <property type="match status" value="1"/>
</dbReference>
<feature type="region of interest" description="Disordered" evidence="8">
    <location>
        <begin position="154"/>
        <end position="180"/>
    </location>
</feature>
<evidence type="ECO:0000256" key="9">
    <source>
        <dbReference type="SAM" id="Phobius"/>
    </source>
</evidence>
<feature type="domain" description="Tripartite ATP-independent periplasmic transporters DctQ component" evidence="10">
    <location>
        <begin position="24"/>
        <end position="152"/>
    </location>
</feature>
<feature type="transmembrane region" description="Helical" evidence="9">
    <location>
        <begin position="47"/>
        <end position="66"/>
    </location>
</feature>
<evidence type="ECO:0000256" key="6">
    <source>
        <dbReference type="ARBA" id="ARBA00022989"/>
    </source>
</evidence>
<dbReference type="GO" id="GO:0022857">
    <property type="term" value="F:transmembrane transporter activity"/>
    <property type="evidence" value="ECO:0007669"/>
    <property type="project" value="TreeGrafter"/>
</dbReference>
<sequence length="180" mass="19615">MRRRFRNGLQRALEFAVVALMVALALVVVLGVVFRRFGAALVWYDEVASILLAWLTFYGAALAALHRAHIGFPKLVDGLPPRFRRPLILLGEVFVLGFFMVTAWAGWRVFGILGGETLVSLPWVPQRLVQSVIPIGAILFIIAELVTLPEVWEGPGSGEGDSREGDSKAGDSPEHSAAPV</sequence>
<evidence type="ECO:0000313" key="11">
    <source>
        <dbReference type="EMBL" id="SUZ98165.1"/>
    </source>
</evidence>
<comment type="subcellular location">
    <subcellularLocation>
        <location evidence="1">Cell inner membrane</location>
        <topology evidence="1">Multi-pass membrane protein</topology>
    </subcellularLocation>
</comment>
<dbReference type="GO" id="GO:0005886">
    <property type="term" value="C:plasma membrane"/>
    <property type="evidence" value="ECO:0007669"/>
    <property type="project" value="UniProtKB-SubCell"/>
</dbReference>
<feature type="transmembrane region" description="Helical" evidence="9">
    <location>
        <begin position="12"/>
        <end position="35"/>
    </location>
</feature>
<organism evidence="11">
    <name type="scientific">marine metagenome</name>
    <dbReference type="NCBI Taxonomy" id="408172"/>
    <lineage>
        <taxon>unclassified sequences</taxon>
        <taxon>metagenomes</taxon>
        <taxon>ecological metagenomes</taxon>
    </lineage>
</organism>
<keyword evidence="2" id="KW-0813">Transport</keyword>
<evidence type="ECO:0000256" key="8">
    <source>
        <dbReference type="SAM" id="MobiDB-lite"/>
    </source>
</evidence>
<keyword evidence="6 9" id="KW-1133">Transmembrane helix</keyword>
<keyword evidence="7 9" id="KW-0472">Membrane</keyword>
<accession>A0A381S214</accession>
<keyword evidence="3" id="KW-1003">Cell membrane</keyword>
<dbReference type="Pfam" id="PF04290">
    <property type="entry name" value="DctQ"/>
    <property type="match status" value="1"/>
</dbReference>
<evidence type="ECO:0000256" key="1">
    <source>
        <dbReference type="ARBA" id="ARBA00004429"/>
    </source>
</evidence>
<evidence type="ECO:0000256" key="5">
    <source>
        <dbReference type="ARBA" id="ARBA00022692"/>
    </source>
</evidence>
<dbReference type="AlphaFoldDB" id="A0A381S214"/>
<gene>
    <name evidence="11" type="ORF">METZ01_LOCUS51019</name>
</gene>
<dbReference type="EMBL" id="UINC01002578">
    <property type="protein sequence ID" value="SUZ98165.1"/>
    <property type="molecule type" value="Genomic_DNA"/>
</dbReference>
<name>A0A381S214_9ZZZZ</name>
<dbReference type="PANTHER" id="PTHR35011:SF2">
    <property type="entry name" value="2,3-DIKETO-L-GULONATE TRAP TRANSPORTER SMALL PERMEASE PROTEIN YIAM"/>
    <property type="match status" value="1"/>
</dbReference>
<evidence type="ECO:0000256" key="4">
    <source>
        <dbReference type="ARBA" id="ARBA00022519"/>
    </source>
</evidence>